<dbReference type="AlphaFoldDB" id="A0A381IJM2"/>
<evidence type="ECO:0000313" key="2">
    <source>
        <dbReference type="Proteomes" id="UP000254701"/>
    </source>
</evidence>
<protein>
    <submittedName>
        <fullName evidence="1">Uncharacterized protein</fullName>
    </submittedName>
</protein>
<gene>
    <name evidence="1" type="ORF">NCTC10684_05147</name>
</gene>
<reference evidence="1 2" key="1">
    <citation type="submission" date="2018-06" db="EMBL/GenBank/DDBJ databases">
        <authorList>
            <consortium name="Pathogen Informatics"/>
            <person name="Doyle S."/>
        </authorList>
    </citation>
    <scope>NUCLEOTIDE SEQUENCE [LARGE SCALE GENOMIC DNA]</scope>
    <source>
        <strain evidence="1 2">NCTC10684</strain>
    </source>
</reference>
<evidence type="ECO:0000313" key="1">
    <source>
        <dbReference type="EMBL" id="SUY28446.1"/>
    </source>
</evidence>
<sequence length="93" mass="10278">MSPDMFAKLAGGVQGLRNIAHVYGNVTGESTVRANASWMPEVAFEREFSLLEHLAPYGVLIGRDILCECRFYLDIKSAYFCLCTPKASKADQS</sequence>
<dbReference type="RefSeq" id="WP_131922400.1">
    <property type="nucleotide sequence ID" value="NZ_BAAAVY010000001.1"/>
</dbReference>
<organism evidence="1 2">
    <name type="scientific">Aminobacter aminovorans</name>
    <name type="common">Chelatobacter heintzii</name>
    <dbReference type="NCBI Taxonomy" id="83263"/>
    <lineage>
        <taxon>Bacteria</taxon>
        <taxon>Pseudomonadati</taxon>
        <taxon>Pseudomonadota</taxon>
        <taxon>Alphaproteobacteria</taxon>
        <taxon>Hyphomicrobiales</taxon>
        <taxon>Phyllobacteriaceae</taxon>
        <taxon>Aminobacter</taxon>
    </lineage>
</organism>
<dbReference type="Proteomes" id="UP000254701">
    <property type="component" value="Unassembled WGS sequence"/>
</dbReference>
<proteinExistence type="predicted"/>
<dbReference type="EMBL" id="UFSM01000002">
    <property type="protein sequence ID" value="SUY28446.1"/>
    <property type="molecule type" value="Genomic_DNA"/>
</dbReference>
<accession>A0A381IJM2</accession>
<name>A0A381IJM2_AMIAI</name>